<evidence type="ECO:0000313" key="1">
    <source>
        <dbReference type="EMBL" id="AJY53602.1"/>
    </source>
</evidence>
<protein>
    <submittedName>
        <fullName evidence="1">Uncharacterized protein</fullName>
    </submittedName>
</protein>
<organism evidence="1">
    <name type="scientific">Enterococcus faecium</name>
    <name type="common">Streptococcus faecium</name>
    <dbReference type="NCBI Taxonomy" id="1352"/>
    <lineage>
        <taxon>Bacteria</taxon>
        <taxon>Bacillati</taxon>
        <taxon>Bacillota</taxon>
        <taxon>Bacilli</taxon>
        <taxon>Lactobacillales</taxon>
        <taxon>Enterococcaceae</taxon>
        <taxon>Enterococcus</taxon>
    </lineage>
</organism>
<dbReference type="EMBL" id="KP342511">
    <property type="protein sequence ID" value="AJY53602.1"/>
    <property type="molecule type" value="Genomic_DNA"/>
</dbReference>
<gene>
    <name evidence="1" type="ORF">pEfm12493_118</name>
</gene>
<accession>A0A0D5MCC1</accession>
<geneLocation type="plasmid" evidence="1">
    <name>pEfm12493</name>
</geneLocation>
<name>A0A0D5MCC1_ENTFC</name>
<reference evidence="1" key="1">
    <citation type="journal article" date="2015" name="J. Antimicrob. Chemother.">
        <title>Vancomycin-resistant Enterococcus faecium harbouring vanN in Canada: a case and complete sequence of pEfm12493 harbouring the vanN operon.</title>
        <authorList>
            <person name="Boyd D.A."/>
            <person name="Levesque S."/>
            <person name="Picard A.C."/>
            <person name="Golding G.R."/>
        </authorList>
    </citation>
    <scope>NUCLEOTIDE SEQUENCE</scope>
    <source>
        <strain evidence="1">N12-493</strain>
        <plasmid evidence="1">pEfm12493</plasmid>
    </source>
</reference>
<dbReference type="AlphaFoldDB" id="A0A0D5MCC1"/>
<keyword evidence="1" id="KW-0614">Plasmid</keyword>
<sequence length="105" mass="12336">MPIFFFRYFELSKKYNFSDDVKNTIHWFMYSVLRAIFYKLKEIFDLTSASMHGATDEANEFSNLFKEDGEFSKLPNPEEVTILAEKISQIRKDANLTNSGDFKKV</sequence>
<proteinExistence type="predicted"/>